<proteinExistence type="predicted"/>
<gene>
    <name evidence="1" type="ordered locus">OB1193</name>
</gene>
<dbReference type="EMBL" id="BA000028">
    <property type="protein sequence ID" value="BAC13149.1"/>
    <property type="molecule type" value="Genomic_DNA"/>
</dbReference>
<dbReference type="AlphaFoldDB" id="Q8ERV5"/>
<reference evidence="1 2" key="2">
    <citation type="journal article" date="2002" name="Nucleic Acids Res.">
        <title>Genome sequence of Oceanobacillus iheyensis isolated from the Iheya Ridge and its unexpected adaptive capabilities to extreme environments.</title>
        <authorList>
            <person name="Takami H."/>
            <person name="Takaki Y."/>
            <person name="Uchiyama I."/>
        </authorList>
    </citation>
    <scope>NUCLEOTIDE SEQUENCE [LARGE SCALE GENOMIC DNA]</scope>
    <source>
        <strain evidence="2">DSM 14371 / CIP 107618 / JCM 11309 / KCTC 3954 / HTE831</strain>
    </source>
</reference>
<protein>
    <recommendedName>
        <fullName evidence="3">Competence protein</fullName>
    </recommendedName>
</protein>
<reference evidence="1 2" key="1">
    <citation type="journal article" date="2001" name="FEMS Microbiol. Lett.">
        <title>Oceanobacillus iheyensis gen. nov., sp. nov., a deep-sea extremely halotolerant and alkaliphilic species isolated from a depth of 1050 m on the Iheya Ridge.</title>
        <authorList>
            <person name="Lu J."/>
            <person name="Nogi Y."/>
            <person name="Takami H."/>
        </authorList>
    </citation>
    <scope>NUCLEOTIDE SEQUENCE [LARGE SCALE GENOMIC DNA]</scope>
    <source>
        <strain evidence="2">DSM 14371 / CIP 107618 / JCM 11309 / KCTC 3954 / HTE831</strain>
    </source>
</reference>
<dbReference type="eggNOG" id="ENOG503379I">
    <property type="taxonomic scope" value="Bacteria"/>
</dbReference>
<accession>Q8ERV5</accession>
<organism evidence="1 2">
    <name type="scientific">Oceanobacillus iheyensis (strain DSM 14371 / CIP 107618 / JCM 11309 / KCTC 3954 / HTE831)</name>
    <dbReference type="NCBI Taxonomy" id="221109"/>
    <lineage>
        <taxon>Bacteria</taxon>
        <taxon>Bacillati</taxon>
        <taxon>Bacillota</taxon>
        <taxon>Bacilli</taxon>
        <taxon>Bacillales</taxon>
        <taxon>Bacillaceae</taxon>
        <taxon>Oceanobacillus</taxon>
    </lineage>
</organism>
<evidence type="ECO:0000313" key="2">
    <source>
        <dbReference type="Proteomes" id="UP000000822"/>
    </source>
</evidence>
<evidence type="ECO:0000313" key="1">
    <source>
        <dbReference type="EMBL" id="BAC13149.1"/>
    </source>
</evidence>
<dbReference type="Proteomes" id="UP000000822">
    <property type="component" value="Chromosome"/>
</dbReference>
<sequence>MKSRSLFYFNMVKASISFKGVFTLSKRSKSKRFSHQGAAAVKQHDEIFTYRSTLEQAERKQQDADNQSLGGF</sequence>
<dbReference type="HOGENOM" id="CLU_2718357_0_0_9"/>
<name>Q8ERV5_OCEIH</name>
<dbReference type="KEGG" id="oih:OB1193"/>
<evidence type="ECO:0008006" key="3">
    <source>
        <dbReference type="Google" id="ProtNLM"/>
    </source>
</evidence>
<keyword evidence="2" id="KW-1185">Reference proteome</keyword>
<dbReference type="STRING" id="221109.gene:10733432"/>